<organism evidence="3 4">
    <name type="scientific">Helicobacter macacae MIT 99-5501</name>
    <dbReference type="NCBI Taxonomy" id="1357400"/>
    <lineage>
        <taxon>Bacteria</taxon>
        <taxon>Pseudomonadati</taxon>
        <taxon>Campylobacterota</taxon>
        <taxon>Epsilonproteobacteria</taxon>
        <taxon>Campylobacterales</taxon>
        <taxon>Helicobacteraceae</taxon>
        <taxon>Helicobacter</taxon>
    </lineage>
</organism>
<dbReference type="GO" id="GO:0000166">
    <property type="term" value="F:nucleotide binding"/>
    <property type="evidence" value="ECO:0007669"/>
    <property type="project" value="InterPro"/>
</dbReference>
<dbReference type="Gene3D" id="3.30.360.10">
    <property type="entry name" value="Dihydrodipicolinate Reductase, domain 2"/>
    <property type="match status" value="1"/>
</dbReference>
<evidence type="ECO:0000256" key="1">
    <source>
        <dbReference type="SAM" id="MobiDB-lite"/>
    </source>
</evidence>
<dbReference type="HOGENOM" id="CLU_023194_10_2_7"/>
<evidence type="ECO:0000259" key="2">
    <source>
        <dbReference type="Pfam" id="PF01408"/>
    </source>
</evidence>
<dbReference type="SUPFAM" id="SSF55347">
    <property type="entry name" value="Glyceraldehyde-3-phosphate dehydrogenase-like, C-terminal domain"/>
    <property type="match status" value="1"/>
</dbReference>
<dbReference type="EMBL" id="AZJI01000001">
    <property type="protein sequence ID" value="ETD24790.1"/>
    <property type="molecule type" value="Genomic_DNA"/>
</dbReference>
<reference evidence="3 4" key="1">
    <citation type="journal article" date="2014" name="Genome Announc.">
        <title>Draft genome sequences of six enterohepatic helicobacter species isolated from humans and one from rhesus macaques.</title>
        <authorList>
            <person name="Shen Z."/>
            <person name="Sheh A."/>
            <person name="Young S.K."/>
            <person name="Abouelliel A."/>
            <person name="Ward D.V."/>
            <person name="Earl A.M."/>
            <person name="Fox J.G."/>
        </authorList>
    </citation>
    <scope>NUCLEOTIDE SEQUENCE [LARGE SCALE GENOMIC DNA]</scope>
    <source>
        <strain evidence="3 4">MIT 99-5501</strain>
    </source>
</reference>
<dbReference type="Proteomes" id="UP000018731">
    <property type="component" value="Unassembled WGS sequence"/>
</dbReference>
<dbReference type="PATRIC" id="fig|1357400.3.peg.185"/>
<accession>V8CCP1</accession>
<dbReference type="RefSeq" id="WP_023926792.1">
    <property type="nucleotide sequence ID" value="NZ_KI669454.1"/>
</dbReference>
<gene>
    <name evidence="3" type="ORF">HMPREF2086_00124</name>
</gene>
<dbReference type="SUPFAM" id="SSF51735">
    <property type="entry name" value="NAD(P)-binding Rossmann-fold domains"/>
    <property type="match status" value="1"/>
</dbReference>
<dbReference type="InterPro" id="IPR051450">
    <property type="entry name" value="Gfo/Idh/MocA_Oxidoreductases"/>
</dbReference>
<dbReference type="InterPro" id="IPR036291">
    <property type="entry name" value="NAD(P)-bd_dom_sf"/>
</dbReference>
<dbReference type="PANTHER" id="PTHR43377">
    <property type="entry name" value="BILIVERDIN REDUCTASE A"/>
    <property type="match status" value="1"/>
</dbReference>
<feature type="compositionally biased region" description="Polar residues" evidence="1">
    <location>
        <begin position="67"/>
        <end position="81"/>
    </location>
</feature>
<keyword evidence="4" id="KW-1185">Reference proteome</keyword>
<evidence type="ECO:0000313" key="4">
    <source>
        <dbReference type="Proteomes" id="UP000018731"/>
    </source>
</evidence>
<dbReference type="OrthoDB" id="9782091at2"/>
<feature type="domain" description="Gfo/Idh/MocA-like oxidoreductase N-terminal" evidence="2">
    <location>
        <begin position="7"/>
        <end position="172"/>
    </location>
</feature>
<dbReference type="Gene3D" id="3.40.50.720">
    <property type="entry name" value="NAD(P)-binding Rossmann-like Domain"/>
    <property type="match status" value="1"/>
</dbReference>
<name>V8CCP1_9HELI</name>
<comment type="caution">
    <text evidence="3">The sequence shown here is derived from an EMBL/GenBank/DDBJ whole genome shotgun (WGS) entry which is preliminary data.</text>
</comment>
<dbReference type="eggNOG" id="COG0673">
    <property type="taxonomic scope" value="Bacteria"/>
</dbReference>
<proteinExistence type="predicted"/>
<dbReference type="PANTHER" id="PTHR43377:SF6">
    <property type="entry name" value="GFO_IDH_MOCA-LIKE OXIDOREDUCTASE N-TERMINAL DOMAIN-CONTAINING PROTEIN"/>
    <property type="match status" value="1"/>
</dbReference>
<feature type="region of interest" description="Disordered" evidence="1">
    <location>
        <begin position="62"/>
        <end position="99"/>
    </location>
</feature>
<evidence type="ECO:0000313" key="3">
    <source>
        <dbReference type="EMBL" id="ETD24790.1"/>
    </source>
</evidence>
<protein>
    <recommendedName>
        <fullName evidence="2">Gfo/Idh/MocA-like oxidoreductase N-terminal domain-containing protein</fullName>
    </recommendedName>
</protein>
<dbReference type="Pfam" id="PF01408">
    <property type="entry name" value="GFO_IDH_MocA"/>
    <property type="match status" value="1"/>
</dbReference>
<dbReference type="InterPro" id="IPR000683">
    <property type="entry name" value="Gfo/Idh/MocA-like_OxRdtase_N"/>
</dbReference>
<sequence length="373" mass="42160">MTKHAKLKCALVGYGYWGRNVLKALCNQHRFCLKGVYDSDRVQLQAALSDFATLTKSVHLANKHTTKNANPKSTAQSQNPHTKNKDLPTQNKPQNPPQNPLIAYTSYDEILRDDEIEAVFIITPPHTHFPLASLALEAGKHAFVEKPLARSTSEVCALYEIASRQNLTLHCDHIFLYSPAVVWLKDNLASFGDILYVQARRINLGLFQNSVNVIWDLALHDLSILDFLFGLEILSHSLVSRRYEGFEALANIQLECKRFSANLTASWLSPIKVREMMIGGTQKTAIYDETKERKIALFDCGVVVSDSVEKSSLYQKMVRYHLGEVSYPMLDDELPLDSSIRAFGEQICRGGSDKWLQEHILRVVDALERICKK</sequence>
<dbReference type="AlphaFoldDB" id="V8CCP1"/>
<dbReference type="STRING" id="1357400.HMPREF2086_00124"/>